<protein>
    <submittedName>
        <fullName evidence="3">Transcriptional regulator</fullName>
    </submittedName>
</protein>
<dbReference type="Proteomes" id="UP001156702">
    <property type="component" value="Unassembled WGS sequence"/>
</dbReference>
<reference evidence="4" key="1">
    <citation type="journal article" date="2019" name="Int. J. Syst. Evol. Microbiol.">
        <title>The Global Catalogue of Microorganisms (GCM) 10K type strain sequencing project: providing services to taxonomists for standard genome sequencing and annotation.</title>
        <authorList>
            <consortium name="The Broad Institute Genomics Platform"/>
            <consortium name="The Broad Institute Genome Sequencing Center for Infectious Disease"/>
            <person name="Wu L."/>
            <person name="Ma J."/>
        </authorList>
    </citation>
    <scope>NUCLEOTIDE SEQUENCE [LARGE SCALE GENOMIC DNA]</scope>
    <source>
        <strain evidence="4">NBRC 102122</strain>
    </source>
</reference>
<dbReference type="EMBL" id="BSOP01000036">
    <property type="protein sequence ID" value="GLR53084.1"/>
    <property type="molecule type" value="Genomic_DNA"/>
</dbReference>
<evidence type="ECO:0000256" key="1">
    <source>
        <dbReference type="ARBA" id="ARBA00023125"/>
    </source>
</evidence>
<dbReference type="InterPro" id="IPR001387">
    <property type="entry name" value="Cro/C1-type_HTH"/>
</dbReference>
<evidence type="ECO:0000259" key="2">
    <source>
        <dbReference type="PROSITE" id="PS50943"/>
    </source>
</evidence>
<organism evidence="3 4">
    <name type="scientific">Shinella yambaruensis</name>
    <dbReference type="NCBI Taxonomy" id="415996"/>
    <lineage>
        <taxon>Bacteria</taxon>
        <taxon>Pseudomonadati</taxon>
        <taxon>Pseudomonadota</taxon>
        <taxon>Alphaproteobacteria</taxon>
        <taxon>Hyphomicrobiales</taxon>
        <taxon>Rhizobiaceae</taxon>
        <taxon>Shinella</taxon>
    </lineage>
</organism>
<dbReference type="PANTHER" id="PTHR46797">
    <property type="entry name" value="HTH-TYPE TRANSCRIPTIONAL REGULATOR"/>
    <property type="match status" value="1"/>
</dbReference>
<proteinExistence type="predicted"/>
<dbReference type="PROSITE" id="PS50943">
    <property type="entry name" value="HTH_CROC1"/>
    <property type="match status" value="1"/>
</dbReference>
<feature type="domain" description="HTH cro/C1-type" evidence="2">
    <location>
        <begin position="69"/>
        <end position="123"/>
    </location>
</feature>
<dbReference type="CDD" id="cd00093">
    <property type="entry name" value="HTH_XRE"/>
    <property type="match status" value="1"/>
</dbReference>
<keyword evidence="1" id="KW-0238">DNA-binding</keyword>
<name>A0ABQ5ZJU1_9HYPH</name>
<dbReference type="SUPFAM" id="SSF47413">
    <property type="entry name" value="lambda repressor-like DNA-binding domains"/>
    <property type="match status" value="1"/>
</dbReference>
<gene>
    <name evidence="3" type="ORF">GCM10007923_42990</name>
</gene>
<dbReference type="RefSeq" id="WP_280530988.1">
    <property type="nucleotide sequence ID" value="NZ_BSOP01000036.1"/>
</dbReference>
<dbReference type="InterPro" id="IPR010982">
    <property type="entry name" value="Lambda_DNA-bd_dom_sf"/>
</dbReference>
<dbReference type="SMART" id="SM00530">
    <property type="entry name" value="HTH_XRE"/>
    <property type="match status" value="1"/>
</dbReference>
<evidence type="ECO:0000313" key="4">
    <source>
        <dbReference type="Proteomes" id="UP001156702"/>
    </source>
</evidence>
<keyword evidence="4" id="KW-1185">Reference proteome</keyword>
<dbReference type="PANTHER" id="PTHR46797:SF1">
    <property type="entry name" value="METHYLPHOSPHONATE SYNTHASE"/>
    <property type="match status" value="1"/>
</dbReference>
<sequence>MNKVTRFTTPGGEEMVVLARAEYEALVEMAEMLEDVAAYDEAKRRIAEGDDLKVPSEFVDRLIDGESPIRVWRDFRGMTSKDLAKAIGISAAYLSEIETGKKEGSISVFRSIAKALRVDLDDLFWGEDNKRPVSE</sequence>
<comment type="caution">
    <text evidence="3">The sequence shown here is derived from an EMBL/GenBank/DDBJ whole genome shotgun (WGS) entry which is preliminary data.</text>
</comment>
<accession>A0ABQ5ZJU1</accession>
<evidence type="ECO:0000313" key="3">
    <source>
        <dbReference type="EMBL" id="GLR53084.1"/>
    </source>
</evidence>
<dbReference type="Gene3D" id="1.10.260.40">
    <property type="entry name" value="lambda repressor-like DNA-binding domains"/>
    <property type="match status" value="1"/>
</dbReference>
<dbReference type="InterPro" id="IPR050807">
    <property type="entry name" value="TransReg_Diox_bact_type"/>
</dbReference>
<dbReference type="Pfam" id="PF01381">
    <property type="entry name" value="HTH_3"/>
    <property type="match status" value="1"/>
</dbReference>